<proteinExistence type="predicted"/>
<evidence type="ECO:0000313" key="1">
    <source>
        <dbReference type="EMBL" id="KAI4303621.1"/>
    </source>
</evidence>
<comment type="caution">
    <text evidence="1">The sequence shown here is derived from an EMBL/GenBank/DDBJ whole genome shotgun (WGS) entry which is preliminary data.</text>
</comment>
<dbReference type="Proteomes" id="UP001057402">
    <property type="component" value="Chromosome 12"/>
</dbReference>
<sequence length="1007" mass="109414">MEKMIGRMAVRRLGFSLLVLVLCSFVVLARDDRSSLSEWSDRDALLAIKSQVTKDPLGVLTSWNESSDFCLWSGITCGKRHRRVTVLDLRHQGLEGTLSPAIGNLTFLSMLYLWNNSFHGPIPPDIGRLSRIDIIYMQNNSFTGPFPTNLTGCLRLRYLFLYANDLSGEIPAEIEVLPNLLALGISGNKFSGKIPASLANMSSLLFIHLSDNNLMGEIPPELGVLPNLQTLMLSTNKLSGTIPPSIYNITSLVRLDLSYNDFEGPVQHDMGTLLTDLLNIFLGGNRFSGPIPATITNASGLAILDIESNHLTGPVPQNFGNLNNLKHLNLADSPLVSDLSFFLSLSNCTSLERLWLAKAQLVGDLPGSISNLSPSLISLWMSDNDLTGSIPSGIGNLVNLTFFSVGGNMLSGQIPETIGQLLKLQILNLTNNAVSGNIPKSIGNLTQLGDLLVENNNLEGEIPESLVNCSNLKRVYLSGNRLGGVIPESVSSMSLLNDLSLRRNSLWGPLPSTLGRMNNLNMLDVSFNMLSGQIPVTIGDCEVLETLLLADNSLEGVIPSSFERLRGLLDLDLSRNNLTGEIPVSLAKVSPGGYLNLSFNKFEGEVPQQGIFLNTSAFSVIGNRRLCGGVETLQLPKCTARDEGGKPAISKHFVVIIIVISSVALGALVIGTYAAISWRTKCRVKPSAALLLSELHQKVSYGELRQATDGFSSANVIGEGSFGVVYRGNLGDERRIVAIKVMKSETQGALRNFTAECEALRHIRHRNLVKVVTSCSSIDFEGNDFRALVFEFLPNGNLENWLHPGPEQEREKLSLKQRLSIAIDIAAAVHYLHNEYGTPIVHCDLKPCNVLLDEDFCAHVGDFGLARILSPSEIVSASVGIRGTVGYAAPEYSQGADVSTKGDVYSYGILLLEIFTGRRPTDDAFAGNSSLRSFVMVALPDQVMRVVDPSLVPNTSGSSVRGFGRYQDCLASICKMAVACSAEQPRDRPDIEDVCRELNNIRHIPQL</sequence>
<organism evidence="1 2">
    <name type="scientific">Melastoma candidum</name>
    <dbReference type="NCBI Taxonomy" id="119954"/>
    <lineage>
        <taxon>Eukaryota</taxon>
        <taxon>Viridiplantae</taxon>
        <taxon>Streptophyta</taxon>
        <taxon>Embryophyta</taxon>
        <taxon>Tracheophyta</taxon>
        <taxon>Spermatophyta</taxon>
        <taxon>Magnoliopsida</taxon>
        <taxon>eudicotyledons</taxon>
        <taxon>Gunneridae</taxon>
        <taxon>Pentapetalae</taxon>
        <taxon>rosids</taxon>
        <taxon>malvids</taxon>
        <taxon>Myrtales</taxon>
        <taxon>Melastomataceae</taxon>
        <taxon>Melastomatoideae</taxon>
        <taxon>Melastomateae</taxon>
        <taxon>Melastoma</taxon>
    </lineage>
</organism>
<gene>
    <name evidence="1" type="ORF">MLD38_039229</name>
</gene>
<accession>A0ACB9L2X6</accession>
<name>A0ACB9L2X6_9MYRT</name>
<dbReference type="EMBL" id="CM042891">
    <property type="protein sequence ID" value="KAI4303621.1"/>
    <property type="molecule type" value="Genomic_DNA"/>
</dbReference>
<protein>
    <submittedName>
        <fullName evidence="1">Uncharacterized protein</fullName>
    </submittedName>
</protein>
<evidence type="ECO:0000313" key="2">
    <source>
        <dbReference type="Proteomes" id="UP001057402"/>
    </source>
</evidence>
<reference evidence="2" key="1">
    <citation type="journal article" date="2023" name="Front. Plant Sci.">
        <title>Chromosomal-level genome assembly of Melastoma candidum provides insights into trichome evolution.</title>
        <authorList>
            <person name="Zhong Y."/>
            <person name="Wu W."/>
            <person name="Sun C."/>
            <person name="Zou P."/>
            <person name="Liu Y."/>
            <person name="Dai S."/>
            <person name="Zhou R."/>
        </authorList>
    </citation>
    <scope>NUCLEOTIDE SEQUENCE [LARGE SCALE GENOMIC DNA]</scope>
</reference>
<keyword evidence="2" id="KW-1185">Reference proteome</keyword>